<dbReference type="GO" id="GO:0006139">
    <property type="term" value="P:nucleobase-containing compound metabolic process"/>
    <property type="evidence" value="ECO:0007669"/>
    <property type="project" value="InterPro"/>
</dbReference>
<organism evidence="5 6">
    <name type="scientific">Cylindrotheca closterium</name>
    <dbReference type="NCBI Taxonomy" id="2856"/>
    <lineage>
        <taxon>Eukaryota</taxon>
        <taxon>Sar</taxon>
        <taxon>Stramenopiles</taxon>
        <taxon>Ochrophyta</taxon>
        <taxon>Bacillariophyta</taxon>
        <taxon>Bacillariophyceae</taxon>
        <taxon>Bacillariophycidae</taxon>
        <taxon>Bacillariales</taxon>
        <taxon>Bacillariaceae</taxon>
        <taxon>Cylindrotheca</taxon>
    </lineage>
</organism>
<keyword evidence="3 4" id="KW-0418">Kinase</keyword>
<evidence type="ECO:0000256" key="1">
    <source>
        <dbReference type="ARBA" id="ARBA00022679"/>
    </source>
</evidence>
<evidence type="ECO:0000313" key="6">
    <source>
        <dbReference type="Proteomes" id="UP001295423"/>
    </source>
</evidence>
<keyword evidence="6" id="KW-1185">Reference proteome</keyword>
<accession>A0AAD2FSN7</accession>
<dbReference type="Gene3D" id="3.40.50.300">
    <property type="entry name" value="P-loop containing nucleotide triphosphate hydrolases"/>
    <property type="match status" value="1"/>
</dbReference>
<sequence length="102" mass="11002">MVLFKNLGLIGPPGSGKGSYGRHLAKALQIPVVSMSDVLREQLPDLNLGDGKLIDDEVVSNALLESLKDKNNGTTNGTGYLLDGFPRTLKQIHVMKDSFPPQ</sequence>
<dbReference type="SUPFAM" id="SSF52540">
    <property type="entry name" value="P-loop containing nucleoside triphosphate hydrolases"/>
    <property type="match status" value="1"/>
</dbReference>
<dbReference type="InterPro" id="IPR033690">
    <property type="entry name" value="Adenylat_kinase_CS"/>
</dbReference>
<dbReference type="Pfam" id="PF00406">
    <property type="entry name" value="ADK"/>
    <property type="match status" value="1"/>
</dbReference>
<dbReference type="InterPro" id="IPR000850">
    <property type="entry name" value="Adenylat/UMP-CMP_kin"/>
</dbReference>
<dbReference type="EMBL" id="CAKOGP040001770">
    <property type="protein sequence ID" value="CAJ1950648.1"/>
    <property type="molecule type" value="Genomic_DNA"/>
</dbReference>
<dbReference type="AlphaFoldDB" id="A0AAD2FSN7"/>
<proteinExistence type="inferred from homology"/>
<dbReference type="PRINTS" id="PR00094">
    <property type="entry name" value="ADENYLTKNASE"/>
</dbReference>
<dbReference type="GO" id="GO:0005524">
    <property type="term" value="F:ATP binding"/>
    <property type="evidence" value="ECO:0007669"/>
    <property type="project" value="InterPro"/>
</dbReference>
<dbReference type="Proteomes" id="UP001295423">
    <property type="component" value="Unassembled WGS sequence"/>
</dbReference>
<dbReference type="InterPro" id="IPR027417">
    <property type="entry name" value="P-loop_NTPase"/>
</dbReference>
<comment type="similarity">
    <text evidence="4">Belongs to the adenylate kinase family.</text>
</comment>
<evidence type="ECO:0000313" key="5">
    <source>
        <dbReference type="EMBL" id="CAJ1950648.1"/>
    </source>
</evidence>
<evidence type="ECO:0000256" key="4">
    <source>
        <dbReference type="RuleBase" id="RU003330"/>
    </source>
</evidence>
<keyword evidence="1 4" id="KW-0808">Transferase</keyword>
<evidence type="ECO:0008006" key="7">
    <source>
        <dbReference type="Google" id="ProtNLM"/>
    </source>
</evidence>
<dbReference type="GO" id="GO:0019205">
    <property type="term" value="F:nucleobase-containing compound kinase activity"/>
    <property type="evidence" value="ECO:0007669"/>
    <property type="project" value="InterPro"/>
</dbReference>
<reference evidence="5" key="1">
    <citation type="submission" date="2023-08" db="EMBL/GenBank/DDBJ databases">
        <authorList>
            <person name="Audoor S."/>
            <person name="Bilcke G."/>
        </authorList>
    </citation>
    <scope>NUCLEOTIDE SEQUENCE</scope>
</reference>
<name>A0AAD2FSN7_9STRA</name>
<gene>
    <name evidence="5" type="ORF">CYCCA115_LOCUS12687</name>
</gene>
<comment type="caution">
    <text evidence="5">The sequence shown here is derived from an EMBL/GenBank/DDBJ whole genome shotgun (WGS) entry which is preliminary data.</text>
</comment>
<evidence type="ECO:0000256" key="2">
    <source>
        <dbReference type="ARBA" id="ARBA00022741"/>
    </source>
</evidence>
<dbReference type="PANTHER" id="PTHR23359">
    <property type="entry name" value="NUCLEOTIDE KINASE"/>
    <property type="match status" value="1"/>
</dbReference>
<dbReference type="PROSITE" id="PS00113">
    <property type="entry name" value="ADENYLATE_KINASE"/>
    <property type="match status" value="1"/>
</dbReference>
<keyword evidence="2" id="KW-0547">Nucleotide-binding</keyword>
<protein>
    <recommendedName>
        <fullName evidence="7">Adenylate kinase</fullName>
    </recommendedName>
</protein>
<evidence type="ECO:0000256" key="3">
    <source>
        <dbReference type="ARBA" id="ARBA00022777"/>
    </source>
</evidence>